<dbReference type="SUPFAM" id="SSF109998">
    <property type="entry name" value="Triger factor/SurA peptide-binding domain-like"/>
    <property type="match status" value="1"/>
</dbReference>
<evidence type="ECO:0000313" key="9">
    <source>
        <dbReference type="EMBL" id="MBO8429975.1"/>
    </source>
</evidence>
<keyword evidence="4 6" id="KW-0697">Rotamase</keyword>
<reference evidence="9" key="2">
    <citation type="journal article" date="2021" name="PeerJ">
        <title>Extensive microbial diversity within the chicken gut microbiome revealed by metagenomics and culture.</title>
        <authorList>
            <person name="Gilroy R."/>
            <person name="Ravi A."/>
            <person name="Getino M."/>
            <person name="Pursley I."/>
            <person name="Horton D.L."/>
            <person name="Alikhan N.F."/>
            <person name="Baker D."/>
            <person name="Gharbi K."/>
            <person name="Hall N."/>
            <person name="Watson M."/>
            <person name="Adriaenssens E.M."/>
            <person name="Foster-Nyarko E."/>
            <person name="Jarju S."/>
            <person name="Secka A."/>
            <person name="Antonio M."/>
            <person name="Oren A."/>
            <person name="Chaudhuri R.R."/>
            <person name="La Ragione R."/>
            <person name="Hildebrand F."/>
            <person name="Pallen M.J."/>
        </authorList>
    </citation>
    <scope>NUCLEOTIDE SEQUENCE</scope>
    <source>
        <strain evidence="9">10192</strain>
    </source>
</reference>
<dbReference type="EMBL" id="JADIND010000025">
    <property type="protein sequence ID" value="MBO8429975.1"/>
    <property type="molecule type" value="Genomic_DNA"/>
</dbReference>
<dbReference type="Proteomes" id="UP000823632">
    <property type="component" value="Unassembled WGS sequence"/>
</dbReference>
<keyword evidence="3" id="KW-0732">Signal</keyword>
<evidence type="ECO:0000256" key="1">
    <source>
        <dbReference type="ARBA" id="ARBA00000971"/>
    </source>
</evidence>
<dbReference type="PANTHER" id="PTHR47245:SF1">
    <property type="entry name" value="FOLDASE PROTEIN PRSA"/>
    <property type="match status" value="1"/>
</dbReference>
<feature type="domain" description="PpiC" evidence="8">
    <location>
        <begin position="175"/>
        <end position="300"/>
    </location>
</feature>
<dbReference type="InterPro" id="IPR046357">
    <property type="entry name" value="PPIase_dom_sf"/>
</dbReference>
<dbReference type="GO" id="GO:0003755">
    <property type="term" value="F:peptidyl-prolyl cis-trans isomerase activity"/>
    <property type="evidence" value="ECO:0007669"/>
    <property type="project" value="UniProtKB-KW"/>
</dbReference>
<dbReference type="PANTHER" id="PTHR47245">
    <property type="entry name" value="PEPTIDYLPROLYL ISOMERASE"/>
    <property type="match status" value="1"/>
</dbReference>
<evidence type="ECO:0000256" key="3">
    <source>
        <dbReference type="ARBA" id="ARBA00022729"/>
    </source>
</evidence>
<evidence type="ECO:0000256" key="6">
    <source>
        <dbReference type="PROSITE-ProRule" id="PRU00278"/>
    </source>
</evidence>
<dbReference type="InterPro" id="IPR050245">
    <property type="entry name" value="PrsA_foldase"/>
</dbReference>
<evidence type="ECO:0000256" key="4">
    <source>
        <dbReference type="ARBA" id="ARBA00023110"/>
    </source>
</evidence>
<feature type="compositionally biased region" description="Basic and acidic residues" evidence="7">
    <location>
        <begin position="370"/>
        <end position="386"/>
    </location>
</feature>
<dbReference type="Pfam" id="PF13616">
    <property type="entry name" value="Rotamase_3"/>
    <property type="match status" value="1"/>
</dbReference>
<comment type="catalytic activity">
    <reaction evidence="1">
        <text>[protein]-peptidylproline (omega=180) = [protein]-peptidylproline (omega=0)</text>
        <dbReference type="Rhea" id="RHEA:16237"/>
        <dbReference type="Rhea" id="RHEA-COMP:10747"/>
        <dbReference type="Rhea" id="RHEA-COMP:10748"/>
        <dbReference type="ChEBI" id="CHEBI:83833"/>
        <dbReference type="ChEBI" id="CHEBI:83834"/>
        <dbReference type="EC" id="5.2.1.8"/>
    </reaction>
</comment>
<feature type="region of interest" description="Disordered" evidence="7">
    <location>
        <begin position="363"/>
        <end position="386"/>
    </location>
</feature>
<comment type="caution">
    <text evidence="9">The sequence shown here is derived from an EMBL/GenBank/DDBJ whole genome shotgun (WGS) entry which is preliminary data.</text>
</comment>
<dbReference type="PROSITE" id="PS51257">
    <property type="entry name" value="PROKAR_LIPOPROTEIN"/>
    <property type="match status" value="1"/>
</dbReference>
<evidence type="ECO:0000256" key="5">
    <source>
        <dbReference type="ARBA" id="ARBA00023235"/>
    </source>
</evidence>
<dbReference type="Gene3D" id="3.10.50.40">
    <property type="match status" value="1"/>
</dbReference>
<protein>
    <recommendedName>
        <fullName evidence="2">peptidylprolyl isomerase</fullName>
        <ecNumber evidence="2">5.2.1.8</ecNumber>
    </recommendedName>
</protein>
<keyword evidence="5 6" id="KW-0413">Isomerase</keyword>
<evidence type="ECO:0000313" key="10">
    <source>
        <dbReference type="Proteomes" id="UP000823632"/>
    </source>
</evidence>
<evidence type="ECO:0000256" key="7">
    <source>
        <dbReference type="SAM" id="MobiDB-lite"/>
    </source>
</evidence>
<proteinExistence type="predicted"/>
<dbReference type="EC" id="5.2.1.8" evidence="2"/>
<evidence type="ECO:0000259" key="8">
    <source>
        <dbReference type="PROSITE" id="PS50198"/>
    </source>
</evidence>
<dbReference type="Pfam" id="PF13624">
    <property type="entry name" value="SurA_N_3"/>
    <property type="match status" value="1"/>
</dbReference>
<dbReference type="SUPFAM" id="SSF54534">
    <property type="entry name" value="FKBP-like"/>
    <property type="match status" value="1"/>
</dbReference>
<accession>A0A9D9DNR0</accession>
<sequence length="386" mass="42850">MKGKKLLATIALSAILFTGCGIKSAQTIIKVNNGKITQGQFDEKFDQASQGGMFAQLGINVKDGKNNFLFYLIKDKVVNELIVKELLDQEMAKRGIKVSGADVDNAVKEIVDKVGSKEQLDQILKQNGVSAAQFKKDLTEEVKLKRLAQTLGVPAITDADTKKYYNDNIAKFKYPDKVRASHILIAVNPAEIEEVIRADKANKDLTEEQIKAKVNDEIAAKEAKAKEVLAKVQKDPANFAQIAKENSEDTTTAVKGGELGFFAAQEMVPEFSKAAFAMKPNTVSGLVKTQFGYHIIKVTDRMAAGQEPYEKVKNDIKAYLQNQRELQAIDNLVESLKKSANIEYVNPEYDPKEIQKAVQTEIKNAPQTEARLKKEAEERKAKEQKK</sequence>
<dbReference type="InterPro" id="IPR000297">
    <property type="entry name" value="PPIase_PpiC"/>
</dbReference>
<dbReference type="PROSITE" id="PS50198">
    <property type="entry name" value="PPIC_PPIASE_2"/>
    <property type="match status" value="1"/>
</dbReference>
<reference evidence="9" key="1">
    <citation type="submission" date="2020-10" db="EMBL/GenBank/DDBJ databases">
        <authorList>
            <person name="Gilroy R."/>
        </authorList>
    </citation>
    <scope>NUCLEOTIDE SEQUENCE</scope>
    <source>
        <strain evidence="9">10192</strain>
    </source>
</reference>
<dbReference type="InterPro" id="IPR027304">
    <property type="entry name" value="Trigger_fact/SurA_dom_sf"/>
</dbReference>
<organism evidence="9 10">
    <name type="scientific">Candidatus Scatousia excrementipullorum</name>
    <dbReference type="NCBI Taxonomy" id="2840936"/>
    <lineage>
        <taxon>Bacteria</taxon>
        <taxon>Candidatus Scatousia</taxon>
    </lineage>
</organism>
<dbReference type="AlphaFoldDB" id="A0A9D9DNR0"/>
<name>A0A9D9DNR0_9BACT</name>
<evidence type="ECO:0000256" key="2">
    <source>
        <dbReference type="ARBA" id="ARBA00013194"/>
    </source>
</evidence>
<gene>
    <name evidence="9" type="ORF">IAC76_01175</name>
</gene>
<dbReference type="Gene3D" id="1.10.4030.10">
    <property type="entry name" value="Porin chaperone SurA, peptide-binding domain"/>
    <property type="match status" value="1"/>
</dbReference>